<dbReference type="PANTHER" id="PTHR46300:SF5">
    <property type="entry name" value="CYTOCHROME P450"/>
    <property type="match status" value="1"/>
</dbReference>
<dbReference type="GO" id="GO:0005506">
    <property type="term" value="F:iron ion binding"/>
    <property type="evidence" value="ECO:0007669"/>
    <property type="project" value="InterPro"/>
</dbReference>
<evidence type="ECO:0000256" key="5">
    <source>
        <dbReference type="ARBA" id="ARBA00022723"/>
    </source>
</evidence>
<evidence type="ECO:0000256" key="3">
    <source>
        <dbReference type="ARBA" id="ARBA00010617"/>
    </source>
</evidence>
<dbReference type="GO" id="GO:0016705">
    <property type="term" value="F:oxidoreductase activity, acting on paired donors, with incorporation or reduction of molecular oxygen"/>
    <property type="evidence" value="ECO:0007669"/>
    <property type="project" value="InterPro"/>
</dbReference>
<comment type="pathway">
    <text evidence="2">Secondary metabolite biosynthesis.</text>
</comment>
<evidence type="ECO:0000256" key="4">
    <source>
        <dbReference type="ARBA" id="ARBA00022617"/>
    </source>
</evidence>
<name>A0A369JF99_HYPMA</name>
<dbReference type="GO" id="GO:0004497">
    <property type="term" value="F:monooxygenase activity"/>
    <property type="evidence" value="ECO:0007669"/>
    <property type="project" value="UniProtKB-KW"/>
</dbReference>
<organism evidence="12 13">
    <name type="scientific">Hypsizygus marmoreus</name>
    <name type="common">White beech mushroom</name>
    <name type="synonym">Agaricus marmoreus</name>
    <dbReference type="NCBI Taxonomy" id="39966"/>
    <lineage>
        <taxon>Eukaryota</taxon>
        <taxon>Fungi</taxon>
        <taxon>Dikarya</taxon>
        <taxon>Basidiomycota</taxon>
        <taxon>Agaricomycotina</taxon>
        <taxon>Agaricomycetes</taxon>
        <taxon>Agaricomycetidae</taxon>
        <taxon>Agaricales</taxon>
        <taxon>Tricholomatineae</taxon>
        <taxon>Lyophyllaceae</taxon>
        <taxon>Hypsizygus</taxon>
    </lineage>
</organism>
<reference evidence="12" key="1">
    <citation type="submission" date="2018-04" db="EMBL/GenBank/DDBJ databases">
        <title>Whole genome sequencing of Hypsizygus marmoreus.</title>
        <authorList>
            <person name="Choi I.-G."/>
            <person name="Min B."/>
            <person name="Kim J.-G."/>
            <person name="Kim S."/>
            <person name="Oh Y.-L."/>
            <person name="Kong W.-S."/>
            <person name="Park H."/>
            <person name="Jeong J."/>
            <person name="Song E.-S."/>
        </authorList>
    </citation>
    <scope>NUCLEOTIDE SEQUENCE [LARGE SCALE GENOMIC DNA]</scope>
    <source>
        <strain evidence="12">51987-8</strain>
    </source>
</reference>
<keyword evidence="11" id="KW-0472">Membrane</keyword>
<dbReference type="AlphaFoldDB" id="A0A369JF99"/>
<keyword evidence="11" id="KW-1133">Transmembrane helix</keyword>
<evidence type="ECO:0000256" key="11">
    <source>
        <dbReference type="SAM" id="Phobius"/>
    </source>
</evidence>
<feature type="binding site" description="axial binding residue" evidence="9">
    <location>
        <position position="512"/>
    </location>
    <ligand>
        <name>heme</name>
        <dbReference type="ChEBI" id="CHEBI:30413"/>
    </ligand>
    <ligandPart>
        <name>Fe</name>
        <dbReference type="ChEBI" id="CHEBI:18248"/>
    </ligandPart>
</feature>
<evidence type="ECO:0000256" key="10">
    <source>
        <dbReference type="RuleBase" id="RU000461"/>
    </source>
</evidence>
<proteinExistence type="inferred from homology"/>
<feature type="transmembrane region" description="Helical" evidence="11">
    <location>
        <begin position="78"/>
        <end position="97"/>
    </location>
</feature>
<dbReference type="InParanoid" id="A0A369JF99"/>
<dbReference type="PANTHER" id="PTHR46300">
    <property type="entry name" value="P450, PUTATIVE (EUROFUNG)-RELATED-RELATED"/>
    <property type="match status" value="1"/>
</dbReference>
<evidence type="ECO:0000256" key="1">
    <source>
        <dbReference type="ARBA" id="ARBA00001971"/>
    </source>
</evidence>
<dbReference type="Gene3D" id="1.10.630.10">
    <property type="entry name" value="Cytochrome P450"/>
    <property type="match status" value="1"/>
</dbReference>
<comment type="similarity">
    <text evidence="3 10">Belongs to the cytochrome P450 family.</text>
</comment>
<dbReference type="CDD" id="cd11065">
    <property type="entry name" value="CYP64-like"/>
    <property type="match status" value="1"/>
</dbReference>
<sequence>MKLPSPKLPVPQLQIYPMDFILIITNFPWASFHLYNRRRQPSTRRLYYSLLPCLFTSSIQPSFKKPIRAFVSNDRLSMAYLLPALAASALIAVWVYGKPKKQPPLPPGPPADPIIGHMRLIPQNDQEMFFYELGKQYGDVVYLHVLGRPMIVLNSVKAAVDLLEKRSSNYSDRPDFPIFELMGWDPTVTFLHYGKQFSTQRKLLQEYLNKNECLKYHRFQTQEARVLVQNLLSNPEGRDGALARFGTAIVIRLVSGHQITSDDDPYIRMAEDVGYTAANSGPPGGTAVDFFPFLQYFPSWFPGTYYARFARSCRPVVRELHDFPYNAVKEQLAKGTARPSFLTSQIEALNNNPEGKNVNKLEDILGAAGAMYIGGADTTASSMSIFCLAMVLHPECQLKAQEEIDRVIGNGRLPELTDRDSLPYMECLMQETLRWNHAAPTGVPHRSLEDDIYNDMFIPKGSVIIANLRGMTLDEDVYSEPLKYNPVRFLPKPEGLGEPFPVTTFGFGRRVCPGRYLADASLWIAMATLLATSTILKVIGDDGKEITPPVVFISGIASHPAPFKCNIKPRSPTAQALLDQMDTSDTY</sequence>
<keyword evidence="7 9" id="KW-0408">Iron</keyword>
<keyword evidence="5 9" id="KW-0479">Metal-binding</keyword>
<dbReference type="Pfam" id="PF00067">
    <property type="entry name" value="p450"/>
    <property type="match status" value="1"/>
</dbReference>
<evidence type="ECO:0000256" key="8">
    <source>
        <dbReference type="ARBA" id="ARBA00023033"/>
    </source>
</evidence>
<dbReference type="STRING" id="39966.A0A369JF99"/>
<dbReference type="PRINTS" id="PR00463">
    <property type="entry name" value="EP450I"/>
</dbReference>
<dbReference type="SUPFAM" id="SSF48264">
    <property type="entry name" value="Cytochrome P450"/>
    <property type="match status" value="1"/>
</dbReference>
<dbReference type="Proteomes" id="UP000076154">
    <property type="component" value="Unassembled WGS sequence"/>
</dbReference>
<protein>
    <recommendedName>
        <fullName evidence="14">O-methylsterigmatocystin oxidoreductase</fullName>
    </recommendedName>
</protein>
<evidence type="ECO:0000256" key="7">
    <source>
        <dbReference type="ARBA" id="ARBA00023004"/>
    </source>
</evidence>
<evidence type="ECO:0000256" key="6">
    <source>
        <dbReference type="ARBA" id="ARBA00023002"/>
    </source>
</evidence>
<dbReference type="InterPro" id="IPR036396">
    <property type="entry name" value="Cyt_P450_sf"/>
</dbReference>
<dbReference type="GO" id="GO:0020037">
    <property type="term" value="F:heme binding"/>
    <property type="evidence" value="ECO:0007669"/>
    <property type="project" value="InterPro"/>
</dbReference>
<dbReference type="EMBL" id="LUEZ02000107">
    <property type="protein sequence ID" value="RDB18084.1"/>
    <property type="molecule type" value="Genomic_DNA"/>
</dbReference>
<dbReference type="InterPro" id="IPR001128">
    <property type="entry name" value="Cyt_P450"/>
</dbReference>
<evidence type="ECO:0000313" key="13">
    <source>
        <dbReference type="Proteomes" id="UP000076154"/>
    </source>
</evidence>
<keyword evidence="6 10" id="KW-0560">Oxidoreductase</keyword>
<comment type="caution">
    <text evidence="12">The sequence shown here is derived from an EMBL/GenBank/DDBJ whole genome shotgun (WGS) entry which is preliminary data.</text>
</comment>
<keyword evidence="4 9" id="KW-0349">Heme</keyword>
<evidence type="ECO:0000313" key="12">
    <source>
        <dbReference type="EMBL" id="RDB18084.1"/>
    </source>
</evidence>
<dbReference type="OrthoDB" id="2789670at2759"/>
<dbReference type="InterPro" id="IPR002401">
    <property type="entry name" value="Cyt_P450_E_grp-I"/>
</dbReference>
<gene>
    <name evidence="12" type="ORF">Hypma_000692</name>
</gene>
<evidence type="ECO:0008006" key="14">
    <source>
        <dbReference type="Google" id="ProtNLM"/>
    </source>
</evidence>
<dbReference type="InterPro" id="IPR050364">
    <property type="entry name" value="Cytochrome_P450_fung"/>
</dbReference>
<feature type="transmembrane region" description="Helical" evidence="11">
    <location>
        <begin position="15"/>
        <end position="34"/>
    </location>
</feature>
<evidence type="ECO:0000256" key="2">
    <source>
        <dbReference type="ARBA" id="ARBA00005179"/>
    </source>
</evidence>
<dbReference type="PROSITE" id="PS00086">
    <property type="entry name" value="CYTOCHROME_P450"/>
    <property type="match status" value="1"/>
</dbReference>
<comment type="cofactor">
    <cofactor evidence="1 9">
        <name>heme</name>
        <dbReference type="ChEBI" id="CHEBI:30413"/>
    </cofactor>
</comment>
<keyword evidence="13" id="KW-1185">Reference proteome</keyword>
<keyword evidence="8 10" id="KW-0503">Monooxygenase</keyword>
<accession>A0A369JF99</accession>
<keyword evidence="11" id="KW-0812">Transmembrane</keyword>
<dbReference type="InterPro" id="IPR017972">
    <property type="entry name" value="Cyt_P450_CS"/>
</dbReference>
<evidence type="ECO:0000256" key="9">
    <source>
        <dbReference type="PIRSR" id="PIRSR602401-1"/>
    </source>
</evidence>